<dbReference type="Ensembl" id="ENSEAST00005062682.1">
    <property type="protein sequence ID" value="ENSEASP00005054252.1"/>
    <property type="gene ID" value="ENSEASG00005035285.1"/>
</dbReference>
<dbReference type="InterPro" id="IPR003877">
    <property type="entry name" value="SPRY_dom"/>
</dbReference>
<dbReference type="SMART" id="SM00449">
    <property type="entry name" value="SPRY"/>
    <property type="match status" value="1"/>
</dbReference>
<evidence type="ECO:0000256" key="9">
    <source>
        <dbReference type="ARBA" id="ARBA00023136"/>
    </source>
</evidence>
<dbReference type="SMART" id="SM00406">
    <property type="entry name" value="IGv"/>
    <property type="match status" value="1"/>
</dbReference>
<dbReference type="FunFam" id="2.60.120.920:FF:000040">
    <property type="entry name" value="Ret finger protein-like 4A"/>
    <property type="match status" value="1"/>
</dbReference>
<reference evidence="13" key="2">
    <citation type="submission" date="2025-08" db="UniProtKB">
        <authorList>
            <consortium name="Ensembl"/>
        </authorList>
    </citation>
    <scope>IDENTIFICATION</scope>
</reference>
<evidence type="ECO:0000256" key="5">
    <source>
        <dbReference type="ARBA" id="ARBA00022729"/>
    </source>
</evidence>
<keyword evidence="9" id="KW-0472">Membrane</keyword>
<dbReference type="PANTHER" id="PTHR24100:SF67">
    <property type="entry name" value="BUTYROPHILIN SUBFAMILY 1 MEMBER A1"/>
    <property type="match status" value="1"/>
</dbReference>
<feature type="domain" description="B30.2/SPRY" evidence="11">
    <location>
        <begin position="298"/>
        <end position="502"/>
    </location>
</feature>
<evidence type="ECO:0000256" key="10">
    <source>
        <dbReference type="ARBA" id="ARBA00023319"/>
    </source>
</evidence>
<evidence type="ECO:0000256" key="8">
    <source>
        <dbReference type="ARBA" id="ARBA00022989"/>
    </source>
</evidence>
<dbReference type="Pfam" id="PF00622">
    <property type="entry name" value="SPRY"/>
    <property type="match status" value="1"/>
</dbReference>
<organism evidence="13 14">
    <name type="scientific">Equus asinus</name>
    <name type="common">Donkey</name>
    <name type="synonym">Equus africanus asinus</name>
    <dbReference type="NCBI Taxonomy" id="9793"/>
    <lineage>
        <taxon>Eukaryota</taxon>
        <taxon>Metazoa</taxon>
        <taxon>Chordata</taxon>
        <taxon>Craniata</taxon>
        <taxon>Vertebrata</taxon>
        <taxon>Euteleostomi</taxon>
        <taxon>Mammalia</taxon>
        <taxon>Eutheria</taxon>
        <taxon>Laurasiatheria</taxon>
        <taxon>Perissodactyla</taxon>
        <taxon>Equidae</taxon>
        <taxon>Equus</taxon>
    </lineage>
</organism>
<dbReference type="SUPFAM" id="SSF48726">
    <property type="entry name" value="Immunoglobulin"/>
    <property type="match status" value="2"/>
</dbReference>
<dbReference type="InterPro" id="IPR013106">
    <property type="entry name" value="Ig_V-set"/>
</dbReference>
<keyword evidence="7" id="KW-0862">Zinc</keyword>
<dbReference type="GO" id="GO:0008270">
    <property type="term" value="F:zinc ion binding"/>
    <property type="evidence" value="ECO:0007669"/>
    <property type="project" value="UniProtKB-KW"/>
</dbReference>
<evidence type="ECO:0000256" key="3">
    <source>
        <dbReference type="ARBA" id="ARBA00022692"/>
    </source>
</evidence>
<evidence type="ECO:0000256" key="6">
    <source>
        <dbReference type="ARBA" id="ARBA00022771"/>
    </source>
</evidence>
<feature type="domain" description="Ig-like" evidence="12">
    <location>
        <begin position="137"/>
        <end position="223"/>
    </location>
</feature>
<dbReference type="InterPro" id="IPR043136">
    <property type="entry name" value="B30.2/SPRY_sf"/>
</dbReference>
<evidence type="ECO:0000259" key="12">
    <source>
        <dbReference type="PROSITE" id="PS50835"/>
    </source>
</evidence>
<keyword evidence="8" id="KW-1133">Transmembrane helix</keyword>
<dbReference type="FunFam" id="2.60.40.10:FF:000208">
    <property type="entry name" value="Butyrophilin subfamily 1 member A1"/>
    <property type="match status" value="1"/>
</dbReference>
<dbReference type="InterPro" id="IPR007110">
    <property type="entry name" value="Ig-like_dom"/>
</dbReference>
<dbReference type="InterPro" id="IPR013783">
    <property type="entry name" value="Ig-like_fold"/>
</dbReference>
<keyword evidence="4" id="KW-0479">Metal-binding</keyword>
<dbReference type="Proteomes" id="UP000694387">
    <property type="component" value="Chromosome 8"/>
</dbReference>
<dbReference type="CDD" id="cd05713">
    <property type="entry name" value="IgV_MOG_like"/>
    <property type="match status" value="1"/>
</dbReference>
<dbReference type="AlphaFoldDB" id="A0A9L0JW40"/>
<dbReference type="InterPro" id="IPR001870">
    <property type="entry name" value="B30.2/SPRY"/>
</dbReference>
<keyword evidence="5" id="KW-0732">Signal</keyword>
<dbReference type="InterPro" id="IPR053896">
    <property type="entry name" value="BTN3A2-like_Ig-C"/>
</dbReference>
<dbReference type="GO" id="GO:0050852">
    <property type="term" value="P:T cell receptor signaling pathway"/>
    <property type="evidence" value="ECO:0007669"/>
    <property type="project" value="TreeGrafter"/>
</dbReference>
<comment type="similarity">
    <text evidence="2">Belongs to the immunoglobulin superfamily. BTN/MOG family.</text>
</comment>
<dbReference type="GO" id="GO:0009897">
    <property type="term" value="C:external side of plasma membrane"/>
    <property type="evidence" value="ECO:0007669"/>
    <property type="project" value="TreeGrafter"/>
</dbReference>
<evidence type="ECO:0000259" key="11">
    <source>
        <dbReference type="PROSITE" id="PS50188"/>
    </source>
</evidence>
<reference evidence="13 14" key="1">
    <citation type="journal article" date="2020" name="Nat. Commun.">
        <title>Donkey genomes provide new insights into domestication and selection for coat color.</title>
        <authorList>
            <person name="Wang"/>
            <person name="C."/>
            <person name="Li"/>
            <person name="H."/>
            <person name="Guo"/>
            <person name="Y."/>
            <person name="Huang"/>
            <person name="J."/>
            <person name="Sun"/>
            <person name="Y."/>
            <person name="Min"/>
            <person name="J."/>
            <person name="Wang"/>
            <person name="J."/>
            <person name="Fang"/>
            <person name="X."/>
            <person name="Zhao"/>
            <person name="Z."/>
            <person name="Wang"/>
            <person name="S."/>
            <person name="Zhang"/>
            <person name="Y."/>
            <person name="Liu"/>
            <person name="Q."/>
            <person name="Jiang"/>
            <person name="Q."/>
            <person name="Wang"/>
            <person name="X."/>
            <person name="Guo"/>
            <person name="Y."/>
            <person name="Yang"/>
            <person name="C."/>
            <person name="Wang"/>
            <person name="Y."/>
            <person name="Tian"/>
            <person name="F."/>
            <person name="Zhuang"/>
            <person name="G."/>
            <person name="Fan"/>
            <person name="Y."/>
            <person name="Gao"/>
            <person name="Q."/>
            <person name="Li"/>
            <person name="Y."/>
            <person name="Ju"/>
            <person name="Z."/>
            <person name="Li"/>
            <person name="J."/>
            <person name="Li"/>
            <person name="R."/>
            <person name="Hou"/>
            <person name="M."/>
            <person name="Yang"/>
            <person name="G."/>
            <person name="Liu"/>
            <person name="G."/>
            <person name="Liu"/>
            <person name="W."/>
            <person name="Guo"/>
            <person name="J."/>
            <person name="Pan"/>
            <person name="S."/>
            <person name="Fan"/>
            <person name="G."/>
            <person name="Zhang"/>
            <person name="W."/>
            <person name="Zhang"/>
            <person name="R."/>
            <person name="Yu"/>
            <person name="J."/>
            <person name="Zhang"/>
            <person name="X."/>
            <person name="Yin"/>
            <person name="Q."/>
            <person name="Ji"/>
            <person name="C."/>
            <person name="Jin"/>
            <person name="Y."/>
            <person name="Yue"/>
            <person name="G."/>
            <person name="Liu"/>
            <person name="M."/>
            <person name="Xu"/>
            <person name="J."/>
            <person name="Liu"/>
            <person name="S."/>
            <person name="Jordana"/>
            <person name="J."/>
            <person name="Noce"/>
            <person name="A."/>
            <person name="Amills"/>
            <person name="M."/>
            <person name="Wu"/>
            <person name="D.D."/>
            <person name="Li"/>
            <person name="S."/>
            <person name="Zhou"/>
            <person name="X. and Zhong"/>
            <person name="J."/>
        </authorList>
    </citation>
    <scope>NUCLEOTIDE SEQUENCE [LARGE SCALE GENOMIC DNA]</scope>
</reference>
<evidence type="ECO:0000313" key="13">
    <source>
        <dbReference type="Ensembl" id="ENSEASP00005054252.1"/>
    </source>
</evidence>
<comment type="subcellular location">
    <subcellularLocation>
        <location evidence="1">Membrane</location>
        <topology evidence="1">Single-pass type I membrane protein</topology>
    </subcellularLocation>
</comment>
<evidence type="ECO:0000313" key="14">
    <source>
        <dbReference type="Proteomes" id="UP000694387"/>
    </source>
</evidence>
<name>A0A9L0JW40_EQUAS</name>
<sequence>MFPERHYSCLRASGDHSFLVIGPSEPIVAMLGADTVLPCRVSPAMSVENMELRWFRSQFSEAVYVYQDGMEQTGEQLVDFKGRAELVKDYIAEGRVAVRIHSLRISDNGMYKCFFKKGTDYEEAILELKVIGLGSAPHIFMVGPEDEGIRLTCTGKGWFPQPEVQWKDAKGEKLPSLSEDETQDDDGLFQIEASLIVRDSSKREVFCSMKNPFFGQEQEATISIPEPFFPRTSPWKVAFAVTFLILGIFVGTGERNSLKKVSNLMILIEHNFFICSSISLPLVSFHYPFSVFASSLRSTSLHSGMIFNFFSPTSAVAVTLDPDTAHPNLILCKSGKHVSSIENVPQNCDAPTYQGQGESETIFSVLGQNSFTTGRHYWEVEVKTGTEVGPGTRWALGVCSDTVKREGWFVESPEKNFWVMIYKDGEIRTLTSQPQILSLMQHSHRIGVFLDWEAGDVSFYNMVDGSHIYSFTEVTFCGILHPYFSLQGPGTSITICLASDCTENCPDSSPKTSLARLRSCDMDVPQEANSLLPPNGTTEKYPGTFPLVSLLGKYSVFLSSKNLS</sequence>
<proteinExistence type="inferred from homology"/>
<evidence type="ECO:0000256" key="1">
    <source>
        <dbReference type="ARBA" id="ARBA00004479"/>
    </source>
</evidence>
<dbReference type="PRINTS" id="PR01407">
    <property type="entry name" value="BUTYPHLNCDUF"/>
</dbReference>
<dbReference type="GeneTree" id="ENSGT00940000164957"/>
<dbReference type="InterPro" id="IPR013320">
    <property type="entry name" value="ConA-like_dom_sf"/>
</dbReference>
<accession>A0A9L0JW40</accession>
<dbReference type="InterPro" id="IPR003879">
    <property type="entry name" value="Butyrophylin_SPRY"/>
</dbReference>
<dbReference type="Gene3D" id="2.60.120.920">
    <property type="match status" value="1"/>
</dbReference>
<dbReference type="GO" id="GO:0001817">
    <property type="term" value="P:regulation of cytokine production"/>
    <property type="evidence" value="ECO:0007669"/>
    <property type="project" value="TreeGrafter"/>
</dbReference>
<dbReference type="FunFam" id="2.60.40.10:FF:000088">
    <property type="entry name" value="Butyrophilin subfamily 1 member A1"/>
    <property type="match status" value="1"/>
</dbReference>
<evidence type="ECO:0000256" key="4">
    <source>
        <dbReference type="ARBA" id="ARBA00022723"/>
    </source>
</evidence>
<dbReference type="CDD" id="cd13733">
    <property type="entry name" value="SPRY_PRY_C-I_1"/>
    <property type="match status" value="1"/>
</dbReference>
<keyword evidence="6" id="KW-0863">Zinc-finger</keyword>
<feature type="domain" description="Ig-like" evidence="12">
    <location>
        <begin position="32"/>
        <end position="113"/>
    </location>
</feature>
<dbReference type="PROSITE" id="PS50188">
    <property type="entry name" value="B302_SPRY"/>
    <property type="match status" value="1"/>
</dbReference>
<reference evidence="13" key="3">
    <citation type="submission" date="2025-09" db="UniProtKB">
        <authorList>
            <consortium name="Ensembl"/>
        </authorList>
    </citation>
    <scope>IDENTIFICATION</scope>
</reference>
<dbReference type="PROSITE" id="PS50835">
    <property type="entry name" value="IG_LIKE"/>
    <property type="match status" value="2"/>
</dbReference>
<dbReference type="InterPro" id="IPR003599">
    <property type="entry name" value="Ig_sub"/>
</dbReference>
<dbReference type="SUPFAM" id="SSF49899">
    <property type="entry name" value="Concanavalin A-like lectins/glucanases"/>
    <property type="match status" value="1"/>
</dbReference>
<protein>
    <recommendedName>
        <fullName evidence="15">Butyrophilin subfamily 1 member A1</fullName>
    </recommendedName>
</protein>
<keyword evidence="10" id="KW-0393">Immunoglobulin domain</keyword>
<keyword evidence="14" id="KW-1185">Reference proteome</keyword>
<dbReference type="Pfam" id="PF22705">
    <property type="entry name" value="C2-set_3"/>
    <property type="match status" value="1"/>
</dbReference>
<evidence type="ECO:0008006" key="15">
    <source>
        <dbReference type="Google" id="ProtNLM"/>
    </source>
</evidence>
<evidence type="ECO:0000256" key="7">
    <source>
        <dbReference type="ARBA" id="ARBA00022833"/>
    </source>
</evidence>
<dbReference type="InterPro" id="IPR050504">
    <property type="entry name" value="IgSF_BTN/MOG"/>
</dbReference>
<dbReference type="PANTHER" id="PTHR24100">
    <property type="entry name" value="BUTYROPHILIN"/>
    <property type="match status" value="1"/>
</dbReference>
<dbReference type="GO" id="GO:0005102">
    <property type="term" value="F:signaling receptor binding"/>
    <property type="evidence" value="ECO:0007669"/>
    <property type="project" value="TreeGrafter"/>
</dbReference>
<keyword evidence="3" id="KW-0812">Transmembrane</keyword>
<dbReference type="Pfam" id="PF07686">
    <property type="entry name" value="V-set"/>
    <property type="match status" value="1"/>
</dbReference>
<dbReference type="InterPro" id="IPR036179">
    <property type="entry name" value="Ig-like_dom_sf"/>
</dbReference>
<evidence type="ECO:0000256" key="2">
    <source>
        <dbReference type="ARBA" id="ARBA00007591"/>
    </source>
</evidence>
<dbReference type="GO" id="GO:0005737">
    <property type="term" value="C:cytoplasm"/>
    <property type="evidence" value="ECO:0007669"/>
    <property type="project" value="UniProtKB-ARBA"/>
</dbReference>
<dbReference type="SMART" id="SM00409">
    <property type="entry name" value="IG"/>
    <property type="match status" value="1"/>
</dbReference>
<dbReference type="Gene3D" id="2.60.40.10">
    <property type="entry name" value="Immunoglobulins"/>
    <property type="match status" value="2"/>
</dbReference>
<gene>
    <name evidence="13" type="primary">LOC106827312</name>
</gene>